<feature type="region of interest" description="Disordered" evidence="5">
    <location>
        <begin position="532"/>
        <end position="553"/>
    </location>
</feature>
<dbReference type="EMBL" id="ML977353">
    <property type="protein sequence ID" value="KAF2107589.1"/>
    <property type="molecule type" value="Genomic_DNA"/>
</dbReference>
<feature type="transmembrane region" description="Helical" evidence="6">
    <location>
        <begin position="505"/>
        <end position="526"/>
    </location>
</feature>
<evidence type="ECO:0000256" key="2">
    <source>
        <dbReference type="ARBA" id="ARBA00022692"/>
    </source>
</evidence>
<feature type="transmembrane region" description="Helical" evidence="6">
    <location>
        <begin position="267"/>
        <end position="286"/>
    </location>
</feature>
<feature type="transmembrane region" description="Helical" evidence="6">
    <location>
        <begin position="425"/>
        <end position="451"/>
    </location>
</feature>
<evidence type="ECO:0000313" key="8">
    <source>
        <dbReference type="EMBL" id="KAF2107589.1"/>
    </source>
</evidence>
<sequence>MDRAADIEAPRTTMQDQRVSESSSDSELPSPLEQHSTHPDAHASSSDHVSLAKTKSVAEQMPLLKEIIFVGILCSAQITTQMSLNGTLAILHVIGESLNITNPGVLSWLIAGYSLTVGSFILISGRFGDMFGYKIMIIIGFVWFGIWNIVCGCAVYSNEVLFIFGRVLSGIGPAILLPNALGLLGATYGPGMRKNMIFSLFGACAPGGAILGGVFAGVWNLIWWPWAFWTFAIATIILGIMAIFILPTIPLKPEVQNLTLKEKLVDLDPLGAGAFLTAAILFNFAWNQAPGFGWQNAYIYVLLIIGILLFPVFFWIELRVATKPLIPFDALSTDVLFVLGCVACGWASFGIWLYYIFQFLEILRGHSPLLTIAQMTPVAVSGFAAAITTGKVIHRLGPGWVMFIAMCAFTIGNILLATTPIHQTYWAQIFVAVVVAPWGMDMSFPAGTLILSNAVSKKHQGVAASLVNTVVNYSISIGVGIAGTVEMQVSGGQTSTEATLKGYRGALYLAIGMSGFGMLLAMGFLAKKTLEGKKEGRGGEEDEKVPDPEKGQV</sequence>
<evidence type="ECO:0000256" key="6">
    <source>
        <dbReference type="SAM" id="Phobius"/>
    </source>
</evidence>
<feature type="transmembrane region" description="Helical" evidence="6">
    <location>
        <begin position="298"/>
        <end position="316"/>
    </location>
</feature>
<feature type="transmembrane region" description="Helical" evidence="6">
    <location>
        <begin position="196"/>
        <end position="220"/>
    </location>
</feature>
<dbReference type="PROSITE" id="PS50850">
    <property type="entry name" value="MFS"/>
    <property type="match status" value="1"/>
</dbReference>
<dbReference type="OrthoDB" id="2428527at2759"/>
<keyword evidence="9" id="KW-1185">Reference proteome</keyword>
<proteinExistence type="predicted"/>
<feature type="transmembrane region" description="Helical" evidence="6">
    <location>
        <begin position="400"/>
        <end position="419"/>
    </location>
</feature>
<feature type="transmembrane region" description="Helical" evidence="6">
    <location>
        <begin position="369"/>
        <end position="388"/>
    </location>
</feature>
<keyword evidence="2 6" id="KW-0812">Transmembrane</keyword>
<dbReference type="GO" id="GO:0016020">
    <property type="term" value="C:membrane"/>
    <property type="evidence" value="ECO:0007669"/>
    <property type="project" value="UniProtKB-SubCell"/>
</dbReference>
<evidence type="ECO:0000256" key="5">
    <source>
        <dbReference type="SAM" id="MobiDB-lite"/>
    </source>
</evidence>
<dbReference type="InterPro" id="IPR011701">
    <property type="entry name" value="MFS"/>
</dbReference>
<dbReference type="PANTHER" id="PTHR42718:SF1">
    <property type="entry name" value="LOW AFFINITY AMMONIUM TRANSPORTER"/>
    <property type="match status" value="1"/>
</dbReference>
<name>A0A6A5YK11_9PLEO</name>
<evidence type="ECO:0000256" key="1">
    <source>
        <dbReference type="ARBA" id="ARBA00004141"/>
    </source>
</evidence>
<protein>
    <submittedName>
        <fullName evidence="8">Major facilitator superfamily-domain-containing protein</fullName>
    </submittedName>
</protein>
<feature type="transmembrane region" description="Helical" evidence="6">
    <location>
        <begin position="463"/>
        <end position="485"/>
    </location>
</feature>
<dbReference type="InterPro" id="IPR036259">
    <property type="entry name" value="MFS_trans_sf"/>
</dbReference>
<feature type="transmembrane region" description="Helical" evidence="6">
    <location>
        <begin position="336"/>
        <end position="357"/>
    </location>
</feature>
<dbReference type="AlphaFoldDB" id="A0A6A5YK11"/>
<evidence type="ECO:0000259" key="7">
    <source>
        <dbReference type="PROSITE" id="PS50850"/>
    </source>
</evidence>
<dbReference type="SUPFAM" id="SSF103473">
    <property type="entry name" value="MFS general substrate transporter"/>
    <property type="match status" value="2"/>
</dbReference>
<dbReference type="PANTHER" id="PTHR42718">
    <property type="entry name" value="MAJOR FACILITATOR SUPERFAMILY MULTIDRUG TRANSPORTER MFSC"/>
    <property type="match status" value="1"/>
</dbReference>
<evidence type="ECO:0000313" key="9">
    <source>
        <dbReference type="Proteomes" id="UP000799770"/>
    </source>
</evidence>
<dbReference type="GO" id="GO:0022857">
    <property type="term" value="F:transmembrane transporter activity"/>
    <property type="evidence" value="ECO:0007669"/>
    <property type="project" value="InterPro"/>
</dbReference>
<dbReference type="InterPro" id="IPR020846">
    <property type="entry name" value="MFS_dom"/>
</dbReference>
<gene>
    <name evidence="8" type="ORF">BDV96DRAFT_589028</name>
</gene>
<evidence type="ECO:0000256" key="3">
    <source>
        <dbReference type="ARBA" id="ARBA00022989"/>
    </source>
</evidence>
<dbReference type="Gene3D" id="1.20.1250.20">
    <property type="entry name" value="MFS general substrate transporter like domains"/>
    <property type="match status" value="1"/>
</dbReference>
<feature type="transmembrane region" description="Helical" evidence="6">
    <location>
        <begin position="163"/>
        <end position="184"/>
    </location>
</feature>
<organism evidence="8 9">
    <name type="scientific">Lophiotrema nucula</name>
    <dbReference type="NCBI Taxonomy" id="690887"/>
    <lineage>
        <taxon>Eukaryota</taxon>
        <taxon>Fungi</taxon>
        <taxon>Dikarya</taxon>
        <taxon>Ascomycota</taxon>
        <taxon>Pezizomycotina</taxon>
        <taxon>Dothideomycetes</taxon>
        <taxon>Pleosporomycetidae</taxon>
        <taxon>Pleosporales</taxon>
        <taxon>Lophiotremataceae</taxon>
        <taxon>Lophiotrema</taxon>
    </lineage>
</organism>
<dbReference type="Proteomes" id="UP000799770">
    <property type="component" value="Unassembled WGS sequence"/>
</dbReference>
<keyword evidence="4 6" id="KW-0472">Membrane</keyword>
<evidence type="ECO:0000256" key="4">
    <source>
        <dbReference type="ARBA" id="ARBA00023136"/>
    </source>
</evidence>
<dbReference type="CDD" id="cd17476">
    <property type="entry name" value="MFS_Amf1_MDR_like"/>
    <property type="match status" value="1"/>
</dbReference>
<feature type="transmembrane region" description="Helical" evidence="6">
    <location>
        <begin position="226"/>
        <end position="246"/>
    </location>
</feature>
<reference evidence="8" key="1">
    <citation type="journal article" date="2020" name="Stud. Mycol.">
        <title>101 Dothideomycetes genomes: a test case for predicting lifestyles and emergence of pathogens.</title>
        <authorList>
            <person name="Haridas S."/>
            <person name="Albert R."/>
            <person name="Binder M."/>
            <person name="Bloem J."/>
            <person name="Labutti K."/>
            <person name="Salamov A."/>
            <person name="Andreopoulos B."/>
            <person name="Baker S."/>
            <person name="Barry K."/>
            <person name="Bills G."/>
            <person name="Bluhm B."/>
            <person name="Cannon C."/>
            <person name="Castanera R."/>
            <person name="Culley D."/>
            <person name="Daum C."/>
            <person name="Ezra D."/>
            <person name="Gonzalez J."/>
            <person name="Henrissat B."/>
            <person name="Kuo A."/>
            <person name="Liang C."/>
            <person name="Lipzen A."/>
            <person name="Lutzoni F."/>
            <person name="Magnuson J."/>
            <person name="Mondo S."/>
            <person name="Nolan M."/>
            <person name="Ohm R."/>
            <person name="Pangilinan J."/>
            <person name="Park H.-J."/>
            <person name="Ramirez L."/>
            <person name="Alfaro M."/>
            <person name="Sun H."/>
            <person name="Tritt A."/>
            <person name="Yoshinaga Y."/>
            <person name="Zwiers L.-H."/>
            <person name="Turgeon B."/>
            <person name="Goodwin S."/>
            <person name="Spatafora J."/>
            <person name="Crous P."/>
            <person name="Grigoriev I."/>
        </authorList>
    </citation>
    <scope>NUCLEOTIDE SEQUENCE</scope>
    <source>
        <strain evidence="8">CBS 627.86</strain>
    </source>
</reference>
<feature type="transmembrane region" description="Helical" evidence="6">
    <location>
        <begin position="135"/>
        <end position="157"/>
    </location>
</feature>
<feature type="transmembrane region" description="Helical" evidence="6">
    <location>
        <begin position="105"/>
        <end position="123"/>
    </location>
</feature>
<comment type="subcellular location">
    <subcellularLocation>
        <location evidence="1">Membrane</location>
        <topology evidence="1">Multi-pass membrane protein</topology>
    </subcellularLocation>
</comment>
<feature type="compositionally biased region" description="Low complexity" evidence="5">
    <location>
        <begin position="20"/>
        <end position="33"/>
    </location>
</feature>
<dbReference type="Gene3D" id="1.20.1720.10">
    <property type="entry name" value="Multidrug resistance protein D"/>
    <property type="match status" value="1"/>
</dbReference>
<accession>A0A6A5YK11</accession>
<feature type="region of interest" description="Disordered" evidence="5">
    <location>
        <begin position="1"/>
        <end position="46"/>
    </location>
</feature>
<dbReference type="Pfam" id="PF07690">
    <property type="entry name" value="MFS_1"/>
    <property type="match status" value="1"/>
</dbReference>
<keyword evidence="3 6" id="KW-1133">Transmembrane helix</keyword>
<feature type="domain" description="Major facilitator superfamily (MFS) profile" evidence="7">
    <location>
        <begin position="63"/>
        <end position="529"/>
    </location>
</feature>